<proteinExistence type="predicted"/>
<evidence type="ECO:0000313" key="5">
    <source>
        <dbReference type="EMBL" id="MBD2752194.1"/>
    </source>
</evidence>
<evidence type="ECO:0000259" key="4">
    <source>
        <dbReference type="Pfam" id="PF00149"/>
    </source>
</evidence>
<sequence>MNRTALFFILPAILLLIDWYVFQAIKTLSRSATESTQRIIAIVFWGFTVVSLLLYVIMQFLPPDSISRQLRTFLWAAIAIPYFSKVFAVLIIFIDDLGRFFRWVVSLFYKPEVREAVVDNTQQTIPNAADGIPKDAISRSDFLMKTALVVGAVPLVGFTWGILSGAHDYRIRRIKLPLKNLPSGFNGMTIAQISDIHSGSFFNKTAVKGGVEMLLGQKPDIIFFTGDLVNTHAEEVNSYIDVFDKLKAPMGVYSILGNHDYGKYVQWPSAQAERQNVMNVVAAHKQMGWNIMMDENKILEQNGDKIALIGVQNLGFGPAALRAGNLAKAYQGTQDYPVKLLLSHDPTHWDAEVRPKYSDIDVTFSGHTHGAQFGVEVPGIKWSPAQYFYRQWAGLYQEGNQRLYVNRGYGYIGYPGRVGILPEITIFELVKA</sequence>
<dbReference type="GO" id="GO:0009245">
    <property type="term" value="P:lipid A biosynthetic process"/>
    <property type="evidence" value="ECO:0007669"/>
    <property type="project" value="TreeGrafter"/>
</dbReference>
<comment type="caution">
    <text evidence="5">The sequence shown here is derived from an EMBL/GenBank/DDBJ whole genome shotgun (WGS) entry which is preliminary data.</text>
</comment>
<dbReference type="Gene3D" id="3.60.21.10">
    <property type="match status" value="1"/>
</dbReference>
<keyword evidence="3" id="KW-0812">Transmembrane</keyword>
<dbReference type="InterPro" id="IPR029052">
    <property type="entry name" value="Metallo-depent_PP-like"/>
</dbReference>
<accession>A0A927AYH4</accession>
<keyword evidence="1" id="KW-0479">Metal-binding</keyword>
<dbReference type="RefSeq" id="WP_191037804.1">
    <property type="nucleotide sequence ID" value="NZ_JACXAA010000001.1"/>
</dbReference>
<dbReference type="SUPFAM" id="SSF56300">
    <property type="entry name" value="Metallo-dependent phosphatases"/>
    <property type="match status" value="1"/>
</dbReference>
<keyword evidence="3" id="KW-1133">Transmembrane helix</keyword>
<dbReference type="AlphaFoldDB" id="A0A927AYH4"/>
<dbReference type="Pfam" id="PF00149">
    <property type="entry name" value="Metallophos"/>
    <property type="match status" value="1"/>
</dbReference>
<organism evidence="5 6">
    <name type="scientific">Spirosoma validum</name>
    <dbReference type="NCBI Taxonomy" id="2771355"/>
    <lineage>
        <taxon>Bacteria</taxon>
        <taxon>Pseudomonadati</taxon>
        <taxon>Bacteroidota</taxon>
        <taxon>Cytophagia</taxon>
        <taxon>Cytophagales</taxon>
        <taxon>Cytophagaceae</taxon>
        <taxon>Spirosoma</taxon>
    </lineage>
</organism>
<keyword evidence="3" id="KW-0472">Membrane</keyword>
<reference evidence="5" key="1">
    <citation type="submission" date="2020-09" db="EMBL/GenBank/DDBJ databases">
        <authorList>
            <person name="Kim M.K."/>
        </authorList>
    </citation>
    <scope>NUCLEOTIDE SEQUENCE</scope>
    <source>
        <strain evidence="5">BT704</strain>
    </source>
</reference>
<dbReference type="EMBL" id="JACXAA010000001">
    <property type="protein sequence ID" value="MBD2752194.1"/>
    <property type="molecule type" value="Genomic_DNA"/>
</dbReference>
<name>A0A927AYH4_9BACT</name>
<dbReference type="InterPro" id="IPR051158">
    <property type="entry name" value="Metallophosphoesterase_sf"/>
</dbReference>
<dbReference type="PANTHER" id="PTHR31302">
    <property type="entry name" value="TRANSMEMBRANE PROTEIN WITH METALLOPHOSPHOESTERASE DOMAIN-RELATED"/>
    <property type="match status" value="1"/>
</dbReference>
<dbReference type="GO" id="GO:0046872">
    <property type="term" value="F:metal ion binding"/>
    <property type="evidence" value="ECO:0007669"/>
    <property type="project" value="UniProtKB-KW"/>
</dbReference>
<evidence type="ECO:0000256" key="2">
    <source>
        <dbReference type="ARBA" id="ARBA00022801"/>
    </source>
</evidence>
<feature type="transmembrane region" description="Helical" evidence="3">
    <location>
        <begin position="142"/>
        <end position="163"/>
    </location>
</feature>
<evidence type="ECO:0000313" key="6">
    <source>
        <dbReference type="Proteomes" id="UP000653797"/>
    </source>
</evidence>
<dbReference type="GO" id="GO:0008758">
    <property type="term" value="F:UDP-2,3-diacylglucosamine hydrolase activity"/>
    <property type="evidence" value="ECO:0007669"/>
    <property type="project" value="TreeGrafter"/>
</dbReference>
<dbReference type="GO" id="GO:0016020">
    <property type="term" value="C:membrane"/>
    <property type="evidence" value="ECO:0007669"/>
    <property type="project" value="GOC"/>
</dbReference>
<feature type="transmembrane region" description="Helical" evidence="3">
    <location>
        <begin position="39"/>
        <end position="61"/>
    </location>
</feature>
<evidence type="ECO:0000256" key="3">
    <source>
        <dbReference type="SAM" id="Phobius"/>
    </source>
</evidence>
<keyword evidence="2" id="KW-0378">Hydrolase</keyword>
<dbReference type="PANTHER" id="PTHR31302:SF31">
    <property type="entry name" value="PHOSPHODIESTERASE YAEI"/>
    <property type="match status" value="1"/>
</dbReference>
<dbReference type="InterPro" id="IPR004843">
    <property type="entry name" value="Calcineurin-like_PHP"/>
</dbReference>
<protein>
    <submittedName>
        <fullName evidence="5">Metallophosphoesterase</fullName>
    </submittedName>
</protein>
<feature type="transmembrane region" description="Helical" evidence="3">
    <location>
        <begin position="73"/>
        <end position="94"/>
    </location>
</feature>
<dbReference type="Proteomes" id="UP000653797">
    <property type="component" value="Unassembled WGS sequence"/>
</dbReference>
<keyword evidence="6" id="KW-1185">Reference proteome</keyword>
<feature type="domain" description="Calcineurin-like phosphoesterase" evidence="4">
    <location>
        <begin position="188"/>
        <end position="370"/>
    </location>
</feature>
<evidence type="ECO:0000256" key="1">
    <source>
        <dbReference type="ARBA" id="ARBA00022723"/>
    </source>
</evidence>
<gene>
    <name evidence="5" type="ORF">IC230_04770</name>
</gene>